<evidence type="ECO:0000256" key="5">
    <source>
        <dbReference type="SAM" id="SignalP"/>
    </source>
</evidence>
<dbReference type="OrthoDB" id="432381at2759"/>
<dbReference type="GO" id="GO:0005829">
    <property type="term" value="C:cytosol"/>
    <property type="evidence" value="ECO:0007669"/>
    <property type="project" value="TreeGrafter"/>
</dbReference>
<dbReference type="Pfam" id="PF01156">
    <property type="entry name" value="IU_nuc_hydro"/>
    <property type="match status" value="1"/>
</dbReference>
<evidence type="ECO:0000313" key="8">
    <source>
        <dbReference type="Proteomes" id="UP000663891"/>
    </source>
</evidence>
<evidence type="ECO:0000259" key="6">
    <source>
        <dbReference type="Pfam" id="PF01156"/>
    </source>
</evidence>
<protein>
    <recommendedName>
        <fullName evidence="6">Inosine/uridine-preferring nucleoside hydrolase domain-containing protein</fullName>
    </recommendedName>
</protein>
<sequence>MVNQNILLTIVFLIIANNCRVYSRALTYAEQQIQLCINQDSTRQPLIIDTDSDVDDLWAIHYVLNVPTIDVLAITTVGDGYTKPLYSGSNVLTFLDLIGCSNGVGVGFGAILPLISAGFQISPALLDALDTYITSPTCLNQSVNIFLQPSPFSAIELIKLTLKYSKVPVDILVLGTMTNLATAISEDRSIVSKIGTLYFSGGQFKPLSNYSSLMPNLTIFNYLYDTETLPASPNAYLDIFAMQRVATSGIKKIVAIPGSTQRTLPVNLTQLSETLKRMNITLKPFVLNFISSLAKCQNATESDIKWWDNSAAQFMVQMQTNNSQGFCRQTKNVQSLYIMSADAHQFYGQGVIDTDMLLPNASGLVNYTICTQADSSIFLAEFLTKINSEKLHSCQHQYSQRFDIRLQQCGQFKPLSNFSSLMPNMTMFNYLYDTETLPASPNAYLDIFAMQRVATSGIKHIVAMPGSTQNTLPVNLTQLFETLKRMNITLKPFVLNFISSLAKCQNATESDMKWWDNSTAQFMVQMQTNNSQGFCRQTKNVQSLYIMSADAHQFYGQGVIDTDMLLPNASGLVNYTICTQADSSIFLAEFLTKINSEKLYSCQHQYSQRFDIRLQQCMLKYDNAVQPTNMAKTNHFLTPFFLSVYLFLYVTYFLA</sequence>
<feature type="transmembrane region" description="Helical" evidence="4">
    <location>
        <begin position="636"/>
        <end position="654"/>
    </location>
</feature>
<name>A0A815MNC8_9BILA</name>
<reference evidence="7" key="1">
    <citation type="submission" date="2021-02" db="EMBL/GenBank/DDBJ databases">
        <authorList>
            <person name="Nowell W R."/>
        </authorList>
    </citation>
    <scope>NUCLEOTIDE SEQUENCE</scope>
</reference>
<keyword evidence="3" id="KW-0326">Glycosidase</keyword>
<feature type="domain" description="Inosine/uridine-preferring nucleoside hydrolase" evidence="6">
    <location>
        <begin position="46"/>
        <end position="314"/>
    </location>
</feature>
<gene>
    <name evidence="7" type="ORF">VCS650_LOCUS37771</name>
</gene>
<keyword evidence="4" id="KW-0812">Transmembrane</keyword>
<dbReference type="SUPFAM" id="SSF53590">
    <property type="entry name" value="Nucleoside hydrolase"/>
    <property type="match status" value="1"/>
</dbReference>
<dbReference type="InterPro" id="IPR036452">
    <property type="entry name" value="Ribo_hydro-like"/>
</dbReference>
<dbReference type="EMBL" id="CAJNON010001054">
    <property type="protein sequence ID" value="CAF1422036.1"/>
    <property type="molecule type" value="Genomic_DNA"/>
</dbReference>
<evidence type="ECO:0000256" key="3">
    <source>
        <dbReference type="ARBA" id="ARBA00023295"/>
    </source>
</evidence>
<accession>A0A815MNC8</accession>
<feature type="chain" id="PRO_5032640431" description="Inosine/uridine-preferring nucleoside hydrolase domain-containing protein" evidence="5">
    <location>
        <begin position="24"/>
        <end position="655"/>
    </location>
</feature>
<comment type="similarity">
    <text evidence="1">Belongs to the IUNH family.</text>
</comment>
<evidence type="ECO:0000313" key="7">
    <source>
        <dbReference type="EMBL" id="CAF1422036.1"/>
    </source>
</evidence>
<evidence type="ECO:0000256" key="2">
    <source>
        <dbReference type="ARBA" id="ARBA00022801"/>
    </source>
</evidence>
<comment type="caution">
    <text evidence="7">The sequence shown here is derived from an EMBL/GenBank/DDBJ whole genome shotgun (WGS) entry which is preliminary data.</text>
</comment>
<dbReference type="GO" id="GO:0008477">
    <property type="term" value="F:purine nucleosidase activity"/>
    <property type="evidence" value="ECO:0007669"/>
    <property type="project" value="TreeGrafter"/>
</dbReference>
<keyword evidence="5" id="KW-0732">Signal</keyword>
<keyword evidence="2" id="KW-0378">Hydrolase</keyword>
<dbReference type="InterPro" id="IPR001910">
    <property type="entry name" value="Inosine/uridine_hydrolase_dom"/>
</dbReference>
<feature type="signal peptide" evidence="5">
    <location>
        <begin position="1"/>
        <end position="23"/>
    </location>
</feature>
<dbReference type="Proteomes" id="UP000663891">
    <property type="component" value="Unassembled WGS sequence"/>
</dbReference>
<dbReference type="AlphaFoldDB" id="A0A815MNC8"/>
<evidence type="ECO:0000256" key="4">
    <source>
        <dbReference type="SAM" id="Phobius"/>
    </source>
</evidence>
<dbReference type="PANTHER" id="PTHR12304">
    <property type="entry name" value="INOSINE-URIDINE PREFERRING NUCLEOSIDE HYDROLASE"/>
    <property type="match status" value="1"/>
</dbReference>
<dbReference type="PANTHER" id="PTHR12304:SF46">
    <property type="entry name" value="INOSINE-ADENOSINE-GUANOSINE-NUCLEOSIDE HYDROLASE"/>
    <property type="match status" value="1"/>
</dbReference>
<keyword evidence="4" id="KW-1133">Transmembrane helix</keyword>
<dbReference type="Gene3D" id="3.90.245.10">
    <property type="entry name" value="Ribonucleoside hydrolase-like"/>
    <property type="match status" value="2"/>
</dbReference>
<dbReference type="GO" id="GO:0006152">
    <property type="term" value="P:purine nucleoside catabolic process"/>
    <property type="evidence" value="ECO:0007669"/>
    <property type="project" value="TreeGrafter"/>
</dbReference>
<dbReference type="InterPro" id="IPR023186">
    <property type="entry name" value="IUNH"/>
</dbReference>
<keyword evidence="4" id="KW-0472">Membrane</keyword>
<organism evidence="7 8">
    <name type="scientific">Adineta steineri</name>
    <dbReference type="NCBI Taxonomy" id="433720"/>
    <lineage>
        <taxon>Eukaryota</taxon>
        <taxon>Metazoa</taxon>
        <taxon>Spiralia</taxon>
        <taxon>Gnathifera</taxon>
        <taxon>Rotifera</taxon>
        <taxon>Eurotatoria</taxon>
        <taxon>Bdelloidea</taxon>
        <taxon>Adinetida</taxon>
        <taxon>Adinetidae</taxon>
        <taxon>Adineta</taxon>
    </lineage>
</organism>
<evidence type="ECO:0000256" key="1">
    <source>
        <dbReference type="ARBA" id="ARBA00009176"/>
    </source>
</evidence>
<proteinExistence type="inferred from homology"/>